<evidence type="ECO:0000256" key="8">
    <source>
        <dbReference type="RuleBase" id="RU363032"/>
    </source>
</evidence>
<feature type="transmembrane region" description="Helical" evidence="8">
    <location>
        <begin position="12"/>
        <end position="35"/>
    </location>
</feature>
<keyword evidence="11" id="KW-1185">Reference proteome</keyword>
<dbReference type="InterPro" id="IPR000515">
    <property type="entry name" value="MetI-like"/>
</dbReference>
<evidence type="ECO:0000256" key="1">
    <source>
        <dbReference type="ARBA" id="ARBA00004429"/>
    </source>
</evidence>
<dbReference type="Proteomes" id="UP001629246">
    <property type="component" value="Unassembled WGS sequence"/>
</dbReference>
<feature type="transmembrane region" description="Helical" evidence="8">
    <location>
        <begin position="235"/>
        <end position="258"/>
    </location>
</feature>
<accession>A0ABW9A6C7</accession>
<dbReference type="Pfam" id="PF00528">
    <property type="entry name" value="BPD_transp_1"/>
    <property type="match status" value="1"/>
</dbReference>
<keyword evidence="6 8" id="KW-1133">Transmembrane helix</keyword>
<feature type="transmembrane region" description="Helical" evidence="8">
    <location>
        <begin position="130"/>
        <end position="154"/>
    </location>
</feature>
<evidence type="ECO:0000256" key="3">
    <source>
        <dbReference type="ARBA" id="ARBA00022475"/>
    </source>
</evidence>
<evidence type="ECO:0000256" key="4">
    <source>
        <dbReference type="ARBA" id="ARBA00022519"/>
    </source>
</evidence>
<keyword evidence="5 8" id="KW-0812">Transmembrane</keyword>
<dbReference type="PROSITE" id="PS50928">
    <property type="entry name" value="ABC_TM1"/>
    <property type="match status" value="1"/>
</dbReference>
<dbReference type="PANTHER" id="PTHR43357">
    <property type="entry name" value="INNER MEMBRANE ABC TRANSPORTER PERMEASE PROTEIN YDCV"/>
    <property type="match status" value="1"/>
</dbReference>
<dbReference type="RefSeq" id="WP_408157103.1">
    <property type="nucleotide sequence ID" value="NZ_JAQQFM010000004.1"/>
</dbReference>
<feature type="transmembrane region" description="Helical" evidence="8">
    <location>
        <begin position="70"/>
        <end position="92"/>
    </location>
</feature>
<gene>
    <name evidence="10" type="ORF">PQR62_09200</name>
</gene>
<dbReference type="CDD" id="cd06261">
    <property type="entry name" value="TM_PBP2"/>
    <property type="match status" value="1"/>
</dbReference>
<organism evidence="10 11">
    <name type="scientific">Herbaspirillum lusitanum</name>
    <dbReference type="NCBI Taxonomy" id="213312"/>
    <lineage>
        <taxon>Bacteria</taxon>
        <taxon>Pseudomonadati</taxon>
        <taxon>Pseudomonadota</taxon>
        <taxon>Betaproteobacteria</taxon>
        <taxon>Burkholderiales</taxon>
        <taxon>Oxalobacteraceae</taxon>
        <taxon>Herbaspirillum</taxon>
    </lineage>
</organism>
<comment type="subcellular location">
    <subcellularLocation>
        <location evidence="1">Cell inner membrane</location>
        <topology evidence="1">Multi-pass membrane protein</topology>
    </subcellularLocation>
    <subcellularLocation>
        <location evidence="8">Cell membrane</location>
        <topology evidence="8">Multi-pass membrane protein</topology>
    </subcellularLocation>
</comment>
<evidence type="ECO:0000256" key="5">
    <source>
        <dbReference type="ARBA" id="ARBA00022692"/>
    </source>
</evidence>
<comment type="caution">
    <text evidence="10">The sequence shown here is derived from an EMBL/GenBank/DDBJ whole genome shotgun (WGS) entry which is preliminary data.</text>
</comment>
<sequence>MHGNYKLYSPTVLALTLATAFFLLAPVMFIVIYAFNDSSYFSWPMSGLSTRWFANFFANDRFMAAAKTSMTMGAIVTPLSLAIAVPTAYALVRCEFRGRELINALLMSPLLIPGVVTGIAFLIYLSNIGIGPGFTGLVIAMTCFSLPFAVRTLVANMHGLRPELEDVARNLGAGDWPVFWRIVLPQLRPGLLAGGTFVFVEAIDNFSISVFLSTADVSTLPVEGYSYIRDFDDPTVAAMAVVLIALSTALVLLAGRLVGLNRMFRIE</sequence>
<name>A0ABW9A6C7_9BURK</name>
<keyword evidence="7 8" id="KW-0472">Membrane</keyword>
<comment type="similarity">
    <text evidence="8">Belongs to the binding-protein-dependent transport system permease family.</text>
</comment>
<keyword evidence="3" id="KW-1003">Cell membrane</keyword>
<dbReference type="PANTHER" id="PTHR43357:SF4">
    <property type="entry name" value="INNER MEMBRANE ABC TRANSPORTER PERMEASE PROTEIN YDCV"/>
    <property type="match status" value="1"/>
</dbReference>
<feature type="transmembrane region" description="Helical" evidence="8">
    <location>
        <begin position="191"/>
        <end position="215"/>
    </location>
</feature>
<protein>
    <submittedName>
        <fullName evidence="10">ABC transporter permease</fullName>
    </submittedName>
</protein>
<evidence type="ECO:0000313" key="11">
    <source>
        <dbReference type="Proteomes" id="UP001629246"/>
    </source>
</evidence>
<proteinExistence type="inferred from homology"/>
<keyword evidence="4" id="KW-0997">Cell inner membrane</keyword>
<evidence type="ECO:0000259" key="9">
    <source>
        <dbReference type="PROSITE" id="PS50928"/>
    </source>
</evidence>
<evidence type="ECO:0000313" key="10">
    <source>
        <dbReference type="EMBL" id="MFL9924441.1"/>
    </source>
</evidence>
<reference evidence="10 11" key="1">
    <citation type="journal article" date="2024" name="Chem. Sci.">
        <title>Discovery of megapolipeptins by genome mining of a Burkholderiales bacteria collection.</title>
        <authorList>
            <person name="Paulo B.S."/>
            <person name="Recchia M.J.J."/>
            <person name="Lee S."/>
            <person name="Fergusson C.H."/>
            <person name="Romanowski S.B."/>
            <person name="Hernandez A."/>
            <person name="Krull N."/>
            <person name="Liu D.Y."/>
            <person name="Cavanagh H."/>
            <person name="Bos A."/>
            <person name="Gray C.A."/>
            <person name="Murphy B.T."/>
            <person name="Linington R.G."/>
            <person name="Eustaquio A.S."/>
        </authorList>
    </citation>
    <scope>NUCLEOTIDE SEQUENCE [LARGE SCALE GENOMIC DNA]</scope>
    <source>
        <strain evidence="10 11">RL21-008-BIB-A</strain>
    </source>
</reference>
<feature type="domain" description="ABC transmembrane type-1" evidence="9">
    <location>
        <begin position="66"/>
        <end position="254"/>
    </location>
</feature>
<keyword evidence="2 8" id="KW-0813">Transport</keyword>
<dbReference type="SUPFAM" id="SSF161098">
    <property type="entry name" value="MetI-like"/>
    <property type="match status" value="1"/>
</dbReference>
<dbReference type="InterPro" id="IPR035906">
    <property type="entry name" value="MetI-like_sf"/>
</dbReference>
<dbReference type="Gene3D" id="1.10.3720.10">
    <property type="entry name" value="MetI-like"/>
    <property type="match status" value="1"/>
</dbReference>
<evidence type="ECO:0000256" key="2">
    <source>
        <dbReference type="ARBA" id="ARBA00022448"/>
    </source>
</evidence>
<dbReference type="EMBL" id="JAQQFM010000004">
    <property type="protein sequence ID" value="MFL9924441.1"/>
    <property type="molecule type" value="Genomic_DNA"/>
</dbReference>
<evidence type="ECO:0000256" key="6">
    <source>
        <dbReference type="ARBA" id="ARBA00022989"/>
    </source>
</evidence>
<feature type="transmembrane region" description="Helical" evidence="8">
    <location>
        <begin position="104"/>
        <end position="124"/>
    </location>
</feature>
<evidence type="ECO:0000256" key="7">
    <source>
        <dbReference type="ARBA" id="ARBA00023136"/>
    </source>
</evidence>